<dbReference type="EMBL" id="CP071182">
    <property type="protein sequence ID" value="QSO48719.1"/>
    <property type="molecule type" value="Genomic_DNA"/>
</dbReference>
<keyword evidence="2" id="KW-1185">Reference proteome</keyword>
<name>A0A9X7W1Q6_9BACL</name>
<dbReference type="KEGG" id="afx:JZ786_07085"/>
<dbReference type="Proteomes" id="UP000663505">
    <property type="component" value="Chromosome"/>
</dbReference>
<dbReference type="RefSeq" id="WP_206658041.1">
    <property type="nucleotide sequence ID" value="NZ_CP071182.1"/>
</dbReference>
<dbReference type="AlphaFoldDB" id="A0A9X7W1Q6"/>
<reference evidence="1 2" key="1">
    <citation type="submission" date="2021-02" db="EMBL/GenBank/DDBJ databases">
        <title>Alicyclobacillus curvatus sp. nov. and Alicyclobacillus mengziensis sp. nov., two acidophilic bacteria isolated from acid mine drainage.</title>
        <authorList>
            <person name="Huang Y."/>
        </authorList>
    </citation>
    <scope>NUCLEOTIDE SEQUENCE [LARGE SCALE GENOMIC DNA]</scope>
    <source>
        <strain evidence="1 2">S30H14</strain>
    </source>
</reference>
<protein>
    <submittedName>
        <fullName evidence="1">Uncharacterized protein</fullName>
    </submittedName>
</protein>
<organism evidence="1 2">
    <name type="scientific">Alicyclobacillus mengziensis</name>
    <dbReference type="NCBI Taxonomy" id="2931921"/>
    <lineage>
        <taxon>Bacteria</taxon>
        <taxon>Bacillati</taxon>
        <taxon>Bacillota</taxon>
        <taxon>Bacilli</taxon>
        <taxon>Bacillales</taxon>
        <taxon>Alicyclobacillaceae</taxon>
        <taxon>Alicyclobacillus</taxon>
    </lineage>
</organism>
<accession>A0A9X7W1Q6</accession>
<proteinExistence type="predicted"/>
<evidence type="ECO:0000313" key="1">
    <source>
        <dbReference type="EMBL" id="QSO48719.1"/>
    </source>
</evidence>
<gene>
    <name evidence="1" type="ORF">JZ786_07085</name>
</gene>
<evidence type="ECO:0000313" key="2">
    <source>
        <dbReference type="Proteomes" id="UP000663505"/>
    </source>
</evidence>
<sequence length="144" mass="15375">MRSVQKSFFVAGALLVGGIIIGFAEVLHHPSSVTTVSKGSNTTTVSFNPTQFNWQENGAGGQRYVQVIQGSLTATGGTVKTDTDCTADSAGLSHCHNVIELDNRSQITVIDTHNMSKNPCLNPGERVNLQPVSQSFVKLVVVFN</sequence>